<dbReference type="EMBL" id="JAOL01000105">
    <property type="protein sequence ID" value="EUA90341.1"/>
    <property type="molecule type" value="Genomic_DNA"/>
</dbReference>
<name>A0ABN0R030_MYCUL</name>
<feature type="compositionally biased region" description="Polar residues" evidence="1">
    <location>
        <begin position="65"/>
        <end position="87"/>
    </location>
</feature>
<dbReference type="SUPFAM" id="SSF56091">
    <property type="entry name" value="DNA ligase/mRNA capping enzyme, catalytic domain"/>
    <property type="match status" value="1"/>
</dbReference>
<keyword evidence="3" id="KW-1185">Reference proteome</keyword>
<dbReference type="Proteomes" id="UP000020681">
    <property type="component" value="Unassembled WGS sequence"/>
</dbReference>
<protein>
    <submittedName>
        <fullName evidence="2">NAD-dependent DNA ligase adenylation domain protein</fullName>
    </submittedName>
</protein>
<reference evidence="2 3" key="1">
    <citation type="submission" date="2014-01" db="EMBL/GenBank/DDBJ databases">
        <authorList>
            <person name="Dobos K."/>
            <person name="Lenaerts A."/>
            <person name="Ordway D."/>
            <person name="DeGroote M.A."/>
            <person name="Parker T."/>
            <person name="Sizemore C."/>
            <person name="Tallon L.J."/>
            <person name="Sadzewicz L.K."/>
            <person name="Sengamalay N."/>
            <person name="Fraser C.M."/>
            <person name="Hine E."/>
            <person name="Shefchek K.A."/>
            <person name="Das S.P."/>
            <person name="Tettelin H."/>
        </authorList>
    </citation>
    <scope>NUCLEOTIDE SEQUENCE [LARGE SCALE GENOMIC DNA]</scope>
    <source>
        <strain evidence="2 3">Harvey</strain>
    </source>
</reference>
<organism evidence="2 3">
    <name type="scientific">Mycobacterium ulcerans str. Harvey</name>
    <dbReference type="NCBI Taxonomy" id="1299332"/>
    <lineage>
        <taxon>Bacteria</taxon>
        <taxon>Bacillati</taxon>
        <taxon>Actinomycetota</taxon>
        <taxon>Actinomycetes</taxon>
        <taxon>Mycobacteriales</taxon>
        <taxon>Mycobacteriaceae</taxon>
        <taxon>Mycobacterium</taxon>
        <taxon>Mycobacterium ulcerans group</taxon>
    </lineage>
</organism>
<gene>
    <name evidence="2" type="ORF">I551_3052</name>
</gene>
<comment type="caution">
    <text evidence="2">The sequence shown here is derived from an EMBL/GenBank/DDBJ whole genome shotgun (WGS) entry which is preliminary data.</text>
</comment>
<evidence type="ECO:0000256" key="1">
    <source>
        <dbReference type="SAM" id="MobiDB-lite"/>
    </source>
</evidence>
<feature type="region of interest" description="Disordered" evidence="1">
    <location>
        <begin position="65"/>
        <end position="100"/>
    </location>
</feature>
<evidence type="ECO:0000313" key="2">
    <source>
        <dbReference type="EMBL" id="EUA90341.1"/>
    </source>
</evidence>
<evidence type="ECO:0000313" key="3">
    <source>
        <dbReference type="Proteomes" id="UP000020681"/>
    </source>
</evidence>
<keyword evidence="2" id="KW-0436">Ligase</keyword>
<accession>A0ABN0R030</accession>
<sequence>MLRQWQELAEQVREHQFRYYVRDAPVITDAEFDELLRRLEALEEQYPSYAHPIRPLSWSVAPVSRPSSNPSSIWKECSASTTRSTPRNSPPGPAASTPMSATVRPICVSSRLTAWRCRWCTKGGG</sequence>
<proteinExistence type="predicted"/>
<dbReference type="GO" id="GO:0016874">
    <property type="term" value="F:ligase activity"/>
    <property type="evidence" value="ECO:0007669"/>
    <property type="project" value="UniProtKB-KW"/>
</dbReference>
<dbReference type="Gene3D" id="1.10.287.610">
    <property type="entry name" value="Helix hairpin bin"/>
    <property type="match status" value="1"/>
</dbReference>